<dbReference type="AlphaFoldDB" id="A0AA89BAM3"/>
<dbReference type="InterPro" id="IPR001638">
    <property type="entry name" value="Solute-binding_3/MltF_N"/>
</dbReference>
<dbReference type="EMBL" id="JAVXUP010000151">
    <property type="protein sequence ID" value="KAK3036299.1"/>
    <property type="molecule type" value="Genomic_DNA"/>
</dbReference>
<evidence type="ECO:0000256" key="3">
    <source>
        <dbReference type="ARBA" id="ARBA00022989"/>
    </source>
</evidence>
<feature type="domain" description="Receptor ligand binding region" evidence="7">
    <location>
        <begin position="2"/>
        <end position="75"/>
    </location>
</feature>
<evidence type="ECO:0000256" key="2">
    <source>
        <dbReference type="ARBA" id="ARBA00022692"/>
    </source>
</evidence>
<accession>A0AA89BAM3</accession>
<evidence type="ECO:0000256" key="1">
    <source>
        <dbReference type="ARBA" id="ARBA00004370"/>
    </source>
</evidence>
<dbReference type="Proteomes" id="UP001188597">
    <property type="component" value="Unassembled WGS sequence"/>
</dbReference>
<dbReference type="Gene3D" id="3.40.50.2300">
    <property type="match status" value="1"/>
</dbReference>
<dbReference type="Pfam" id="PF00497">
    <property type="entry name" value="SBP_bac_3"/>
    <property type="match status" value="1"/>
</dbReference>
<feature type="transmembrane region" description="Helical" evidence="5">
    <location>
        <begin position="248"/>
        <end position="266"/>
    </location>
</feature>
<dbReference type="GO" id="GO:0016020">
    <property type="term" value="C:membrane"/>
    <property type="evidence" value="ECO:0007669"/>
    <property type="project" value="UniProtKB-SubCell"/>
</dbReference>
<evidence type="ECO:0000313" key="9">
    <source>
        <dbReference type="Proteomes" id="UP001188597"/>
    </source>
</evidence>
<proteinExistence type="predicted"/>
<dbReference type="InterPro" id="IPR015683">
    <property type="entry name" value="Ionotropic_Glu_rcpt"/>
</dbReference>
<feature type="transmembrane region" description="Helical" evidence="5">
    <location>
        <begin position="278"/>
        <end position="300"/>
    </location>
</feature>
<keyword evidence="4 5" id="KW-0472">Membrane</keyword>
<dbReference type="Gene3D" id="3.40.190.10">
    <property type="entry name" value="Periplasmic binding protein-like II"/>
    <property type="match status" value="1"/>
</dbReference>
<dbReference type="PANTHER" id="PTHR18966">
    <property type="entry name" value="IONOTROPIC GLUTAMATE RECEPTOR"/>
    <property type="match status" value="1"/>
</dbReference>
<evidence type="ECO:0000313" key="8">
    <source>
        <dbReference type="EMBL" id="KAK3036299.1"/>
    </source>
</evidence>
<evidence type="ECO:0000259" key="7">
    <source>
        <dbReference type="Pfam" id="PF01094"/>
    </source>
</evidence>
<dbReference type="InterPro" id="IPR001828">
    <property type="entry name" value="ANF_lig-bd_rcpt"/>
</dbReference>
<evidence type="ECO:0000256" key="5">
    <source>
        <dbReference type="SAM" id="Phobius"/>
    </source>
</evidence>
<dbReference type="SUPFAM" id="SSF53850">
    <property type="entry name" value="Periplasmic binding protein-like II"/>
    <property type="match status" value="1"/>
</dbReference>
<protein>
    <recommendedName>
        <fullName evidence="10">Ionotropic glutamate receptor C-terminal domain-containing protein</fullName>
    </recommendedName>
</protein>
<keyword evidence="2 5" id="KW-0812">Transmembrane</keyword>
<comment type="caution">
    <text evidence="8">The sequence shown here is derived from an EMBL/GenBank/DDBJ whole genome shotgun (WGS) entry which is preliminary data.</text>
</comment>
<dbReference type="InterPro" id="IPR028082">
    <property type="entry name" value="Peripla_BP_I"/>
</dbReference>
<evidence type="ECO:0000259" key="6">
    <source>
        <dbReference type="Pfam" id="PF00497"/>
    </source>
</evidence>
<dbReference type="SUPFAM" id="SSF53822">
    <property type="entry name" value="Periplasmic binding protein-like I"/>
    <property type="match status" value="1"/>
</dbReference>
<evidence type="ECO:0008006" key="10">
    <source>
        <dbReference type="Google" id="ProtNLM"/>
    </source>
</evidence>
<keyword evidence="3 5" id="KW-1133">Transmembrane helix</keyword>
<organism evidence="8 9">
    <name type="scientific">Escallonia herrerae</name>
    <dbReference type="NCBI Taxonomy" id="1293975"/>
    <lineage>
        <taxon>Eukaryota</taxon>
        <taxon>Viridiplantae</taxon>
        <taxon>Streptophyta</taxon>
        <taxon>Embryophyta</taxon>
        <taxon>Tracheophyta</taxon>
        <taxon>Spermatophyta</taxon>
        <taxon>Magnoliopsida</taxon>
        <taxon>eudicotyledons</taxon>
        <taxon>Gunneridae</taxon>
        <taxon>Pentapetalae</taxon>
        <taxon>asterids</taxon>
        <taxon>campanulids</taxon>
        <taxon>Escalloniales</taxon>
        <taxon>Escalloniaceae</taxon>
        <taxon>Escallonia</taxon>
    </lineage>
</organism>
<sequence length="301" mass="34294">MENPEEENYEPGIFAVQAYDATWVLAAALDGTGTNRKQLIEKVLQVDYKGLSGKISFTERKLAAARLFEIVNVVRQTCSGFWSDELGFSENIGDDNATYVSSIQNLEQDFSSMEQWNTRRRQTLSISTNIPLRVGVPSNSHFKQFVNTGNKDYYTGFSIEVFREIMRRLPNLPYELILSDEPTYTALVEQIHKKKFDAVAADTMILASRLKYADFMQPYTESGLEMIVSLQPKMPAAWVFMKPFTRSMWTLIAAITIYNGFVIWLVERNYCIELKGSSFDQIGILLCLAFTTLISLHGTIY</sequence>
<dbReference type="Pfam" id="PF01094">
    <property type="entry name" value="ANF_receptor"/>
    <property type="match status" value="1"/>
</dbReference>
<comment type="subcellular location">
    <subcellularLocation>
        <location evidence="1">Membrane</location>
    </subcellularLocation>
</comment>
<dbReference type="Gene3D" id="1.10.287.70">
    <property type="match status" value="1"/>
</dbReference>
<gene>
    <name evidence="8" type="ORF">RJ639_031271</name>
</gene>
<keyword evidence="9" id="KW-1185">Reference proteome</keyword>
<reference evidence="8" key="1">
    <citation type="submission" date="2022-12" db="EMBL/GenBank/DDBJ databases">
        <title>Draft genome assemblies for two species of Escallonia (Escalloniales).</title>
        <authorList>
            <person name="Chanderbali A."/>
            <person name="Dervinis C."/>
            <person name="Anghel I."/>
            <person name="Soltis D."/>
            <person name="Soltis P."/>
            <person name="Zapata F."/>
        </authorList>
    </citation>
    <scope>NUCLEOTIDE SEQUENCE</scope>
    <source>
        <strain evidence="8">UCBG64.0493</strain>
        <tissue evidence="8">Leaf</tissue>
    </source>
</reference>
<feature type="domain" description="Solute-binding protein family 3/N-terminal" evidence="6">
    <location>
        <begin position="133"/>
        <end position="229"/>
    </location>
</feature>
<name>A0AA89BAM3_9ASTE</name>
<evidence type="ECO:0000256" key="4">
    <source>
        <dbReference type="ARBA" id="ARBA00023136"/>
    </source>
</evidence>